<protein>
    <submittedName>
        <fullName evidence="1">Uncharacterized protein</fullName>
    </submittedName>
</protein>
<organism evidence="1">
    <name type="scientific">Arion vulgaris</name>
    <dbReference type="NCBI Taxonomy" id="1028688"/>
    <lineage>
        <taxon>Eukaryota</taxon>
        <taxon>Metazoa</taxon>
        <taxon>Spiralia</taxon>
        <taxon>Lophotrochozoa</taxon>
        <taxon>Mollusca</taxon>
        <taxon>Gastropoda</taxon>
        <taxon>Heterobranchia</taxon>
        <taxon>Euthyneura</taxon>
        <taxon>Panpulmonata</taxon>
        <taxon>Eupulmonata</taxon>
        <taxon>Stylommatophora</taxon>
        <taxon>Helicina</taxon>
        <taxon>Arionoidea</taxon>
        <taxon>Arionidae</taxon>
        <taxon>Arion</taxon>
    </lineage>
</organism>
<proteinExistence type="predicted"/>
<sequence>MNPSVGIIDSSQLQSWFIEVWIESYQRDLSITPLHCSVYTVEKVNEEES</sequence>
<dbReference type="EMBL" id="HACG01024887">
    <property type="protein sequence ID" value="CEK71752.1"/>
    <property type="molecule type" value="Transcribed_RNA"/>
</dbReference>
<accession>A0A0B6ZTQ9</accession>
<name>A0A0B6ZTQ9_9EUPU</name>
<reference evidence="1" key="1">
    <citation type="submission" date="2014-12" db="EMBL/GenBank/DDBJ databases">
        <title>Insight into the proteome of Arion vulgaris.</title>
        <authorList>
            <person name="Aradska J."/>
            <person name="Bulat T."/>
            <person name="Smidak R."/>
            <person name="Sarate P."/>
            <person name="Gangsoo J."/>
            <person name="Sialana F."/>
            <person name="Bilban M."/>
            <person name="Lubec G."/>
        </authorList>
    </citation>
    <scope>NUCLEOTIDE SEQUENCE</scope>
    <source>
        <tissue evidence="1">Skin</tissue>
    </source>
</reference>
<gene>
    <name evidence="1" type="primary">ORF79689</name>
</gene>
<evidence type="ECO:0000313" key="1">
    <source>
        <dbReference type="EMBL" id="CEK71752.1"/>
    </source>
</evidence>
<dbReference type="AlphaFoldDB" id="A0A0B6ZTQ9"/>